<feature type="transmembrane region" description="Helical" evidence="1">
    <location>
        <begin position="332"/>
        <end position="352"/>
    </location>
</feature>
<keyword evidence="4" id="KW-1185">Reference proteome</keyword>
<evidence type="ECO:0000313" key="3">
    <source>
        <dbReference type="EMBL" id="MCQ1531148.1"/>
    </source>
</evidence>
<proteinExistence type="predicted"/>
<feature type="transmembrane region" description="Helical" evidence="1">
    <location>
        <begin position="455"/>
        <end position="471"/>
    </location>
</feature>
<feature type="transmembrane region" description="Helical" evidence="1">
    <location>
        <begin position="397"/>
        <end position="419"/>
    </location>
</feature>
<feature type="domain" description="TRAP C4-dicarboxylate transport system permease DctM subunit" evidence="2">
    <location>
        <begin position="105"/>
        <end position="539"/>
    </location>
</feature>
<dbReference type="PANTHER" id="PTHR43849">
    <property type="entry name" value="BLL3936 PROTEIN"/>
    <property type="match status" value="1"/>
</dbReference>
<gene>
    <name evidence="3" type="ORF">LJD61_16600</name>
</gene>
<feature type="transmembrane region" description="Helical" evidence="1">
    <location>
        <begin position="65"/>
        <end position="85"/>
    </location>
</feature>
<feature type="transmembrane region" description="Helical" evidence="1">
    <location>
        <begin position="543"/>
        <end position="568"/>
    </location>
</feature>
<organism evidence="3 4">
    <name type="scientific">Lutispora saccharofermentans</name>
    <dbReference type="NCBI Taxonomy" id="3024236"/>
    <lineage>
        <taxon>Bacteria</taxon>
        <taxon>Bacillati</taxon>
        <taxon>Bacillota</taxon>
        <taxon>Clostridia</taxon>
        <taxon>Lutisporales</taxon>
        <taxon>Lutisporaceae</taxon>
        <taxon>Lutispora</taxon>
    </lineage>
</organism>
<feature type="transmembrane region" description="Helical" evidence="1">
    <location>
        <begin position="588"/>
        <end position="606"/>
    </location>
</feature>
<keyword evidence="1" id="KW-1133">Transmembrane helix</keyword>
<feature type="transmembrane region" description="Helical" evidence="1">
    <location>
        <begin position="512"/>
        <end position="531"/>
    </location>
</feature>
<reference evidence="3 4" key="1">
    <citation type="submission" date="2021-10" db="EMBL/GenBank/DDBJ databases">
        <title>Lutispora strain m25 sp. nov., a thermophilic, non-spore-forming bacterium isolated from a lab-scale methanogenic bioreactor digesting anaerobic sludge.</title>
        <authorList>
            <person name="El Houari A."/>
            <person name="Mcdonald J."/>
        </authorList>
    </citation>
    <scope>NUCLEOTIDE SEQUENCE [LARGE SCALE GENOMIC DNA]</scope>
    <source>
        <strain evidence="4">m25</strain>
    </source>
</reference>
<keyword evidence="1" id="KW-0472">Membrane</keyword>
<accession>A0ABT1NIV4</accession>
<protein>
    <submittedName>
        <fullName evidence="3">TRAP transporter permease</fullName>
    </submittedName>
</protein>
<name>A0ABT1NIV4_9FIRM</name>
<dbReference type="NCBIfam" id="TIGR02123">
    <property type="entry name" value="TRAP_fused"/>
    <property type="match status" value="1"/>
</dbReference>
<evidence type="ECO:0000256" key="1">
    <source>
        <dbReference type="SAM" id="Phobius"/>
    </source>
</evidence>
<feature type="transmembrane region" description="Helical" evidence="1">
    <location>
        <begin position="12"/>
        <end position="30"/>
    </location>
</feature>
<sequence length="619" mass="65987">MEKEQKRPKYSLLIIVSILMSAFHIYTALFGVLTALWQRSIHLCFGMLITFMLQSEKATGKVKKSINMLLAAVSLTSVAFFIWDFNGIVQRFSQPNTSDMVIGVLLMLLTLEFARRNVGGILPGIAVVFVLYAMLGPYLPGMLWHRGYDLERIITQVSLSTEGIFGVSLGVSANYIFIFVLFGSILSVTDIGKFYIDLAIKGVGKGTGGPAKAAVVSSSLFGSISGSAVANVVGTGVITIPLMKSTGYKPEFAGAVEAVASTGGQIMPPMMGAAAFIMAEILGIPYYKVALGALIPALIYYGSVFAMVHFRAKRSGLTGIDTSYLPGIKEMMKSKGILLLPIVLLIVLLVFLQMSAMKASIYTVIATLLIAAVFSGMRMKELIAAFEDAAKTSVVVISSTACAGIIVAMINLTGIGLKFSNLMISMAGQNILLILLLLMLASLLMGMGLPTTPCYLILAVLGAPALIRLGVEPLAAHMFVFYFGCISMITPPVALAVYAATSIAESDYWKTAFHALTLGISAFIVPFMFVYNPSLLWIGSPLTIAVTGITAMLGAILLGAGLSGWFLAKTNAVERILLVASGFLLIDPAAWTNYLGLAGLAVVLILQRKKKPQEALKAQ</sequence>
<dbReference type="Pfam" id="PF06808">
    <property type="entry name" value="DctM"/>
    <property type="match status" value="1"/>
</dbReference>
<feature type="transmembrane region" description="Helical" evidence="1">
    <location>
        <begin position="164"/>
        <end position="186"/>
    </location>
</feature>
<feature type="transmembrane region" description="Helical" evidence="1">
    <location>
        <begin position="36"/>
        <end position="53"/>
    </location>
</feature>
<dbReference type="InterPro" id="IPR011853">
    <property type="entry name" value="TRAP_DctM-Dct_fused"/>
</dbReference>
<evidence type="ECO:0000259" key="2">
    <source>
        <dbReference type="Pfam" id="PF06808"/>
    </source>
</evidence>
<feature type="transmembrane region" description="Helical" evidence="1">
    <location>
        <begin position="289"/>
        <end position="312"/>
    </location>
</feature>
<dbReference type="Proteomes" id="UP001651880">
    <property type="component" value="Unassembled WGS sequence"/>
</dbReference>
<feature type="transmembrane region" description="Helical" evidence="1">
    <location>
        <begin position="359"/>
        <end position="377"/>
    </location>
</feature>
<comment type="caution">
    <text evidence="3">The sequence shown here is derived from an EMBL/GenBank/DDBJ whole genome shotgun (WGS) entry which is preliminary data.</text>
</comment>
<dbReference type="PANTHER" id="PTHR43849:SF2">
    <property type="entry name" value="BLL3936 PROTEIN"/>
    <property type="match status" value="1"/>
</dbReference>
<keyword evidence="1" id="KW-0812">Transmembrane</keyword>
<dbReference type="EMBL" id="JAJEKE010000018">
    <property type="protein sequence ID" value="MCQ1531148.1"/>
    <property type="molecule type" value="Genomic_DNA"/>
</dbReference>
<feature type="transmembrane region" description="Helical" evidence="1">
    <location>
        <begin position="431"/>
        <end position="449"/>
    </location>
</feature>
<feature type="transmembrane region" description="Helical" evidence="1">
    <location>
        <begin position="97"/>
        <end position="114"/>
    </location>
</feature>
<evidence type="ECO:0000313" key="4">
    <source>
        <dbReference type="Proteomes" id="UP001651880"/>
    </source>
</evidence>
<dbReference type="InterPro" id="IPR010656">
    <property type="entry name" value="DctM"/>
</dbReference>
<feature type="transmembrane region" description="Helical" evidence="1">
    <location>
        <begin position="121"/>
        <end position="144"/>
    </location>
</feature>
<feature type="transmembrane region" description="Helical" evidence="1">
    <location>
        <begin position="478"/>
        <end position="500"/>
    </location>
</feature>
<dbReference type="RefSeq" id="WP_255228668.1">
    <property type="nucleotide sequence ID" value="NZ_JAJEKE010000018.1"/>
</dbReference>